<evidence type="ECO:0000256" key="4">
    <source>
        <dbReference type="ARBA" id="ARBA00022679"/>
    </source>
</evidence>
<dbReference type="InterPro" id="IPR050482">
    <property type="entry name" value="Sensor_HK_TwoCompSys"/>
</dbReference>
<evidence type="ECO:0000313" key="13">
    <source>
        <dbReference type="Proteomes" id="UP001500880"/>
    </source>
</evidence>
<evidence type="ECO:0000256" key="10">
    <source>
        <dbReference type="SAM" id="Phobius"/>
    </source>
</evidence>
<keyword evidence="13" id="KW-1185">Reference proteome</keyword>
<evidence type="ECO:0000256" key="7">
    <source>
        <dbReference type="ARBA" id="ARBA00022840"/>
    </source>
</evidence>
<dbReference type="SUPFAM" id="SSF55874">
    <property type="entry name" value="ATPase domain of HSP90 chaperone/DNA topoisomerase II/histidine kinase"/>
    <property type="match status" value="1"/>
</dbReference>
<keyword evidence="10" id="KW-1133">Transmembrane helix</keyword>
<keyword evidence="9" id="KW-0175">Coiled coil</keyword>
<dbReference type="InterPro" id="IPR036890">
    <property type="entry name" value="HATPase_C_sf"/>
</dbReference>
<dbReference type="PANTHER" id="PTHR24421">
    <property type="entry name" value="NITRATE/NITRITE SENSOR PROTEIN NARX-RELATED"/>
    <property type="match status" value="1"/>
</dbReference>
<dbReference type="Gene3D" id="1.20.5.1930">
    <property type="match status" value="1"/>
</dbReference>
<keyword evidence="10" id="KW-0812">Transmembrane</keyword>
<keyword evidence="10" id="KW-0472">Membrane</keyword>
<keyword evidence="5" id="KW-0547">Nucleotide-binding</keyword>
<proteinExistence type="predicted"/>
<feature type="domain" description="Signal transduction histidine kinase subgroup 3 dimerisation and phosphoacceptor" evidence="11">
    <location>
        <begin position="178"/>
        <end position="236"/>
    </location>
</feature>
<accession>A0ABN1BI53</accession>
<keyword evidence="3" id="KW-0597">Phosphoprotein</keyword>
<dbReference type="GO" id="GO:0016301">
    <property type="term" value="F:kinase activity"/>
    <property type="evidence" value="ECO:0007669"/>
    <property type="project" value="UniProtKB-KW"/>
</dbReference>
<evidence type="ECO:0000256" key="3">
    <source>
        <dbReference type="ARBA" id="ARBA00022553"/>
    </source>
</evidence>
<keyword evidence="6 12" id="KW-0418">Kinase</keyword>
<evidence type="ECO:0000256" key="8">
    <source>
        <dbReference type="ARBA" id="ARBA00023012"/>
    </source>
</evidence>
<comment type="caution">
    <text evidence="12">The sequence shown here is derived from an EMBL/GenBank/DDBJ whole genome shotgun (WGS) entry which is preliminary data.</text>
</comment>
<evidence type="ECO:0000256" key="9">
    <source>
        <dbReference type="SAM" id="Coils"/>
    </source>
</evidence>
<evidence type="ECO:0000259" key="11">
    <source>
        <dbReference type="Pfam" id="PF07730"/>
    </source>
</evidence>
<dbReference type="CDD" id="cd16917">
    <property type="entry name" value="HATPase_UhpB-NarQ-NarX-like"/>
    <property type="match status" value="1"/>
</dbReference>
<feature type="transmembrane region" description="Helical" evidence="10">
    <location>
        <begin position="123"/>
        <end position="140"/>
    </location>
</feature>
<feature type="transmembrane region" description="Helical" evidence="10">
    <location>
        <begin position="7"/>
        <end position="23"/>
    </location>
</feature>
<dbReference type="EMBL" id="BAAADO010000005">
    <property type="protein sequence ID" value="GAA0498419.1"/>
    <property type="molecule type" value="Genomic_DNA"/>
</dbReference>
<dbReference type="Pfam" id="PF07730">
    <property type="entry name" value="HisKA_3"/>
    <property type="match status" value="1"/>
</dbReference>
<dbReference type="EC" id="2.7.13.3" evidence="2"/>
<dbReference type="Proteomes" id="UP001500880">
    <property type="component" value="Unassembled WGS sequence"/>
</dbReference>
<name>A0ABN1BI53_9BACI</name>
<dbReference type="Gene3D" id="3.30.565.10">
    <property type="entry name" value="Histidine kinase-like ATPase, C-terminal domain"/>
    <property type="match status" value="1"/>
</dbReference>
<feature type="transmembrane region" description="Helical" evidence="10">
    <location>
        <begin position="55"/>
        <end position="70"/>
    </location>
</feature>
<organism evidence="12 13">
    <name type="scientific">Salinibacillus aidingensis</name>
    <dbReference type="NCBI Taxonomy" id="237684"/>
    <lineage>
        <taxon>Bacteria</taxon>
        <taxon>Bacillati</taxon>
        <taxon>Bacillota</taxon>
        <taxon>Bacilli</taxon>
        <taxon>Bacillales</taxon>
        <taxon>Bacillaceae</taxon>
        <taxon>Salinibacillus</taxon>
    </lineage>
</organism>
<evidence type="ECO:0000313" key="12">
    <source>
        <dbReference type="EMBL" id="GAA0498419.1"/>
    </source>
</evidence>
<evidence type="ECO:0000256" key="1">
    <source>
        <dbReference type="ARBA" id="ARBA00000085"/>
    </source>
</evidence>
<comment type="catalytic activity">
    <reaction evidence="1">
        <text>ATP + protein L-histidine = ADP + protein N-phospho-L-histidine.</text>
        <dbReference type="EC" id="2.7.13.3"/>
    </reaction>
</comment>
<evidence type="ECO:0000256" key="5">
    <source>
        <dbReference type="ARBA" id="ARBA00022741"/>
    </source>
</evidence>
<reference evidence="12 13" key="1">
    <citation type="journal article" date="2019" name="Int. J. Syst. Evol. Microbiol.">
        <title>The Global Catalogue of Microorganisms (GCM) 10K type strain sequencing project: providing services to taxonomists for standard genome sequencing and annotation.</title>
        <authorList>
            <consortium name="The Broad Institute Genomics Platform"/>
            <consortium name="The Broad Institute Genome Sequencing Center for Infectious Disease"/>
            <person name="Wu L."/>
            <person name="Ma J."/>
        </authorList>
    </citation>
    <scope>NUCLEOTIDE SEQUENCE [LARGE SCALE GENOMIC DNA]</scope>
    <source>
        <strain evidence="12 13">JCM 12389</strain>
    </source>
</reference>
<feature type="coiled-coil region" evidence="9">
    <location>
        <begin position="146"/>
        <end position="173"/>
    </location>
</feature>
<protein>
    <recommendedName>
        <fullName evidence="2">histidine kinase</fullName>
        <ecNumber evidence="2">2.7.13.3</ecNumber>
    </recommendedName>
</protein>
<keyword evidence="7" id="KW-0067">ATP-binding</keyword>
<gene>
    <name evidence="12" type="ORF">GCM10008986_26900</name>
</gene>
<sequence length="372" mass="43607">MSLRRFWYSFLPLLIFAALALFYEYQGNRLSALMLGIYSLFFLVYFFIPLVKQPLIMYMVMSFLIVGLGWQNGAVLNPYFMLNGFFLVINSIIDLSLKSFRIYFFFQLGLAMLSFYLHNQFHIAWILLAIAISYPVLKWNEIQIEKAEQQEMYEKLVSEYRKLKRQTHESERAARLEERTKIARNIHDSVGHKLTALLMRLQVLMMQERRPEYEELKQLASDSLEETRHAVKTLQAEETEGISSVLQLIRKLEAESHIHLDFTLKQGVLSAHLTNDQNIALYRVLQESLTNAMRHAYSREIRVVLALNAAEDLAFTVKNRVHEDKPWEWGFGLKNMKKRVEELDGQLHVYQNDNEFVVAGTLPLREENMDAL</sequence>
<dbReference type="InterPro" id="IPR011712">
    <property type="entry name" value="Sig_transdc_His_kin_sub3_dim/P"/>
</dbReference>
<evidence type="ECO:0000256" key="6">
    <source>
        <dbReference type="ARBA" id="ARBA00022777"/>
    </source>
</evidence>
<dbReference type="PANTHER" id="PTHR24421:SF10">
    <property type="entry name" value="NITRATE_NITRITE SENSOR PROTEIN NARQ"/>
    <property type="match status" value="1"/>
</dbReference>
<feature type="transmembrane region" description="Helical" evidence="10">
    <location>
        <begin position="29"/>
        <end position="48"/>
    </location>
</feature>
<keyword evidence="4" id="KW-0808">Transferase</keyword>
<keyword evidence="8" id="KW-0902">Two-component regulatory system</keyword>
<evidence type="ECO:0000256" key="2">
    <source>
        <dbReference type="ARBA" id="ARBA00012438"/>
    </source>
</evidence>